<accession>A0A2V2ZSI6</accession>
<dbReference type="EMBL" id="QGTW01000018">
    <property type="protein sequence ID" value="PWW19881.1"/>
    <property type="molecule type" value="Genomic_DNA"/>
</dbReference>
<comment type="caution">
    <text evidence="2">The sequence shown here is derived from an EMBL/GenBank/DDBJ whole genome shotgun (WGS) entry which is preliminary data.</text>
</comment>
<keyword evidence="1" id="KW-0812">Transmembrane</keyword>
<dbReference type="Proteomes" id="UP000247150">
    <property type="component" value="Unassembled WGS sequence"/>
</dbReference>
<reference evidence="2 3" key="1">
    <citation type="submission" date="2018-05" db="EMBL/GenBank/DDBJ databases">
        <title>Freshwater and sediment microbial communities from various areas in North America, analyzing microbe dynamics in response to fracking.</title>
        <authorList>
            <person name="Lamendella R."/>
        </authorList>
    </citation>
    <scope>NUCLEOTIDE SEQUENCE [LARGE SCALE GENOMIC DNA]</scope>
    <source>
        <strain evidence="2 3">15_TX</strain>
    </source>
</reference>
<organism evidence="2 3">
    <name type="scientific">Cytobacillus oceanisediminis</name>
    <dbReference type="NCBI Taxonomy" id="665099"/>
    <lineage>
        <taxon>Bacteria</taxon>
        <taxon>Bacillati</taxon>
        <taxon>Bacillota</taxon>
        <taxon>Bacilli</taxon>
        <taxon>Bacillales</taxon>
        <taxon>Bacillaceae</taxon>
        <taxon>Cytobacillus</taxon>
    </lineage>
</organism>
<gene>
    <name evidence="2" type="ORF">DFO73_11875</name>
</gene>
<evidence type="ECO:0000313" key="3">
    <source>
        <dbReference type="Proteomes" id="UP000247150"/>
    </source>
</evidence>
<dbReference type="AlphaFoldDB" id="A0A2V2ZSI6"/>
<dbReference type="RefSeq" id="WP_181396125.1">
    <property type="nucleotide sequence ID" value="NZ_QGTW01000018.1"/>
</dbReference>
<name>A0A2V2ZSI6_9BACI</name>
<feature type="transmembrane region" description="Helical" evidence="1">
    <location>
        <begin position="6"/>
        <end position="29"/>
    </location>
</feature>
<protein>
    <submittedName>
        <fullName evidence="2">Uncharacterized protein</fullName>
    </submittedName>
</protein>
<evidence type="ECO:0000256" key="1">
    <source>
        <dbReference type="SAM" id="Phobius"/>
    </source>
</evidence>
<sequence length="53" mass="5933">MEIGAAGVLIASGMNLFKTLFFGILKTIIWRNLRRSFRLAGMSLKAYLIGWGE</sequence>
<keyword evidence="1" id="KW-1133">Transmembrane helix</keyword>
<keyword evidence="1" id="KW-0472">Membrane</keyword>
<evidence type="ECO:0000313" key="2">
    <source>
        <dbReference type="EMBL" id="PWW19881.1"/>
    </source>
</evidence>
<proteinExistence type="predicted"/>